<dbReference type="InterPro" id="IPR050448">
    <property type="entry name" value="OpgB/LTA_synthase_biosynth"/>
</dbReference>
<dbReference type="AlphaFoldDB" id="A0A2K2UD67"/>
<keyword evidence="3" id="KW-1003">Cell membrane</keyword>
<evidence type="ECO:0000256" key="3">
    <source>
        <dbReference type="ARBA" id="ARBA00022475"/>
    </source>
</evidence>
<evidence type="ECO:0000259" key="8">
    <source>
        <dbReference type="Pfam" id="PF00884"/>
    </source>
</evidence>
<evidence type="ECO:0000256" key="7">
    <source>
        <dbReference type="SAM" id="Phobius"/>
    </source>
</evidence>
<dbReference type="GO" id="GO:0005886">
    <property type="term" value="C:plasma membrane"/>
    <property type="evidence" value="ECO:0007669"/>
    <property type="project" value="UniProtKB-SubCell"/>
</dbReference>
<evidence type="ECO:0000256" key="5">
    <source>
        <dbReference type="ARBA" id="ARBA00022989"/>
    </source>
</evidence>
<sequence length="716" mass="75875">MSSSPGSSAASAANSAYGANAATTSPRPARNSIAAAVACFVVAASIGLYAALGGVDAPVFGTAASIFCLALCGAALLLRERRSTRALAGWKRARPLLIAFAVPLSFYLIERPSNEGFLSIDPYYILVNLCVLAALFALVYALGQQSRAAVAAFLAACFIAGAANHYVILFKGQPVVPADLFALSTAASVGSGYSYLLDARLLECIVMLAGYCTLLAFVPKVRLSIRRAALSTTAAFVVAAGFGIWITSCNLEDAYGCTVDVWGVKESYAEQGTALCFLKRAQDLSPTRPEGYDAQTADELLAAHAPVPAQRVSDQEPPSVIAIMNETFADLSRYPGLAGTEARPAAYYDIAASALDAGEAYVSALGGGTCNSEFEFLTGSSMGHLGGGVYPYVLYDLDGTESLVSYLSALGYGTHAVHPAEAENWRRDRVYAQLGFDEFSDISVFGGADTLRGLTTDRATYDYVLDLLAEEVGPQFVFDVTIQNHGGYDTGGIGEELAVSVPLADGSESTDLDEYASCIRQADQDLAYLTERLDGLDRPVVLCFFGDHQPGFSDWLFEATHDGSTADEIGLEAVQERYTVPYLIWANEKALENGAAPLAAEPMDANDNPAPDDEGDACTALAPCGQRTSLNYLGARLAGVAGLPLTSYQSFLLTTSERIPAINLNGFLTADGSWHWFGEQTDVDDALNAYAIVQYGNLFEKSSERSPQWLDAVGPS</sequence>
<feature type="transmembrane region" description="Helical" evidence="7">
    <location>
        <begin position="199"/>
        <end position="218"/>
    </location>
</feature>
<comment type="pathway">
    <text evidence="2">Cell wall biogenesis; lipoteichoic acid biosynthesis.</text>
</comment>
<name>A0A2K2UD67_9ACTN</name>
<evidence type="ECO:0000256" key="2">
    <source>
        <dbReference type="ARBA" id="ARBA00004936"/>
    </source>
</evidence>
<dbReference type="EMBL" id="PPEK01000002">
    <property type="protein sequence ID" value="PNV68277.1"/>
    <property type="molecule type" value="Genomic_DNA"/>
</dbReference>
<keyword evidence="10" id="KW-1185">Reference proteome</keyword>
<feature type="transmembrane region" description="Helical" evidence="7">
    <location>
        <begin position="122"/>
        <end position="142"/>
    </location>
</feature>
<evidence type="ECO:0000313" key="9">
    <source>
        <dbReference type="EMBL" id="PNV68277.1"/>
    </source>
</evidence>
<feature type="domain" description="Sulfatase N-terminal" evidence="8">
    <location>
        <begin position="321"/>
        <end position="592"/>
    </location>
</feature>
<keyword evidence="6 7" id="KW-0472">Membrane</keyword>
<dbReference type="SUPFAM" id="SSF53649">
    <property type="entry name" value="Alkaline phosphatase-like"/>
    <property type="match status" value="1"/>
</dbReference>
<proteinExistence type="predicted"/>
<dbReference type="PANTHER" id="PTHR47371:SF3">
    <property type="entry name" value="PHOSPHOGLYCEROL TRANSFERASE I"/>
    <property type="match status" value="1"/>
</dbReference>
<organism evidence="9 10">
    <name type="scientific">Enteroscipio rubneri</name>
    <dbReference type="NCBI Taxonomy" id="2070686"/>
    <lineage>
        <taxon>Bacteria</taxon>
        <taxon>Bacillati</taxon>
        <taxon>Actinomycetota</taxon>
        <taxon>Coriobacteriia</taxon>
        <taxon>Eggerthellales</taxon>
        <taxon>Eggerthellaceae</taxon>
        <taxon>Enteroscipio</taxon>
    </lineage>
</organism>
<dbReference type="RefSeq" id="WP_103264345.1">
    <property type="nucleotide sequence ID" value="NZ_CABMLE010000002.1"/>
</dbReference>
<protein>
    <submittedName>
        <fullName evidence="9">Sulfatase</fullName>
    </submittedName>
</protein>
<accession>A0A2K2UD67</accession>
<comment type="subcellular location">
    <subcellularLocation>
        <location evidence="1">Cell membrane</location>
        <topology evidence="1">Multi-pass membrane protein</topology>
    </subcellularLocation>
</comment>
<dbReference type="InterPro" id="IPR017850">
    <property type="entry name" value="Alkaline_phosphatase_core_sf"/>
</dbReference>
<dbReference type="Pfam" id="PF00884">
    <property type="entry name" value="Sulfatase"/>
    <property type="match status" value="1"/>
</dbReference>
<feature type="transmembrane region" description="Helical" evidence="7">
    <location>
        <begin position="33"/>
        <end position="52"/>
    </location>
</feature>
<comment type="caution">
    <text evidence="9">The sequence shown here is derived from an EMBL/GenBank/DDBJ whole genome shotgun (WGS) entry which is preliminary data.</text>
</comment>
<dbReference type="OrthoDB" id="5363296at2"/>
<feature type="transmembrane region" description="Helical" evidence="7">
    <location>
        <begin position="58"/>
        <end position="78"/>
    </location>
</feature>
<feature type="transmembrane region" description="Helical" evidence="7">
    <location>
        <begin position="149"/>
        <end position="168"/>
    </location>
</feature>
<dbReference type="Proteomes" id="UP000236197">
    <property type="component" value="Unassembled WGS sequence"/>
</dbReference>
<keyword evidence="4 7" id="KW-0812">Transmembrane</keyword>
<reference evidence="10" key="1">
    <citation type="submission" date="2018-01" db="EMBL/GenBank/DDBJ databases">
        <title>Rubneribacter badeniensis gen. nov., sp. nov., and Colonibacter rubneri, gen. nov., sp. nov., WGS of new members of the Eggerthellaceae.</title>
        <authorList>
            <person name="Danylec N."/>
            <person name="Stoll D.A."/>
            <person name="Doetsch A."/>
            <person name="Kulling S.E."/>
            <person name="Huch M."/>
        </authorList>
    </citation>
    <scope>NUCLEOTIDE SEQUENCE [LARGE SCALE GENOMIC DNA]</scope>
    <source>
        <strain evidence="10">ResAG-96</strain>
    </source>
</reference>
<evidence type="ECO:0000313" key="10">
    <source>
        <dbReference type="Proteomes" id="UP000236197"/>
    </source>
</evidence>
<dbReference type="CDD" id="cd16015">
    <property type="entry name" value="LTA_synthase"/>
    <property type="match status" value="1"/>
</dbReference>
<gene>
    <name evidence="9" type="ORF">C2L71_03175</name>
</gene>
<feature type="transmembrane region" description="Helical" evidence="7">
    <location>
        <begin position="230"/>
        <end position="248"/>
    </location>
</feature>
<evidence type="ECO:0000256" key="1">
    <source>
        <dbReference type="ARBA" id="ARBA00004651"/>
    </source>
</evidence>
<evidence type="ECO:0000256" key="6">
    <source>
        <dbReference type="ARBA" id="ARBA00023136"/>
    </source>
</evidence>
<keyword evidence="5 7" id="KW-1133">Transmembrane helix</keyword>
<dbReference type="PANTHER" id="PTHR47371">
    <property type="entry name" value="LIPOTEICHOIC ACID SYNTHASE"/>
    <property type="match status" value="1"/>
</dbReference>
<evidence type="ECO:0000256" key="4">
    <source>
        <dbReference type="ARBA" id="ARBA00022692"/>
    </source>
</evidence>
<feature type="transmembrane region" description="Helical" evidence="7">
    <location>
        <begin position="93"/>
        <end position="110"/>
    </location>
</feature>
<dbReference type="InterPro" id="IPR000917">
    <property type="entry name" value="Sulfatase_N"/>
</dbReference>
<dbReference type="Gene3D" id="3.40.720.10">
    <property type="entry name" value="Alkaline Phosphatase, subunit A"/>
    <property type="match status" value="1"/>
</dbReference>